<feature type="compositionally biased region" description="Low complexity" evidence="1">
    <location>
        <begin position="940"/>
        <end position="969"/>
    </location>
</feature>
<feature type="region of interest" description="Disordered" evidence="1">
    <location>
        <begin position="923"/>
        <end position="998"/>
    </location>
</feature>
<feature type="compositionally biased region" description="Low complexity" evidence="1">
    <location>
        <begin position="809"/>
        <end position="820"/>
    </location>
</feature>
<evidence type="ECO:0000313" key="4">
    <source>
        <dbReference type="Proteomes" id="UP001500131"/>
    </source>
</evidence>
<feature type="compositionally biased region" description="Polar residues" evidence="1">
    <location>
        <begin position="987"/>
        <end position="998"/>
    </location>
</feature>
<feature type="compositionally biased region" description="Low complexity" evidence="1">
    <location>
        <begin position="782"/>
        <end position="797"/>
    </location>
</feature>
<feature type="region of interest" description="Disordered" evidence="1">
    <location>
        <begin position="764"/>
        <end position="834"/>
    </location>
</feature>
<dbReference type="Proteomes" id="UP001500131">
    <property type="component" value="Unassembled WGS sequence"/>
</dbReference>
<feature type="compositionally biased region" description="Low complexity" evidence="1">
    <location>
        <begin position="11"/>
        <end position="21"/>
    </location>
</feature>
<sequence length="1152" mass="123886">MQAQSRVSEHLPTSFLSSPSSSVACESTCSLDALERLVNFTGAGADACLYGVNPPQVERTTSAALTASAEGLRYWLNPSVRARQTTATCEITNLGPPFFAATSTSVLRISATPLFVDGRCFPTRCVVSLATSAQRLDGVSLRPVVVTEWNLTLNGAVSVCSTTVPLRTLYHLVVLISSPAPATDVEDVRLYLQLRFMGCSDDSDTHRIAALRLRYEQLGPAAEVLPQLLQRRQRSAVRMMLPPSSHDVTDYSGDRVSRARALREEMEVGVATSSRTCRSSGKDVVEGVREEHFSDAKVPCTPTSPPPSTRVMSDGSEDATGQAQKQLLRSPPRRSATMPRAERSLSADRSSSSWMGAAGTTEDRDGPRLIRVDRVLRIPPPPPKPTTAAGSAPSLFGSPWPPRKVRTIVLAPSISPSLCSSSAGTSSRGSSSPSPPSRPAMDTCSSTESHSPTSLTSTPRCREAESYDREGIEDVGDSLMPPAQQNLQGRFLESTKSEERTSSPASVVGSSSQRRRCHESSSVLRHISSAEAQEVAKNNPDTHPHLFAPQQLCSRSDPAVLWAATSLLGTLPCALVREYQSRSSTPAASVASSCAPSCNRSARAMSADSGREASLWQMRQSAPSRSFLDSSACAHHRDTRQSPQQKEMSWRRTPLSALDPNTSSRCTERTVMSRADSAAMTWTCSAKATTAFLPRWRRDEGTHVSPQLHPPRPFATASPSHSHPTPLSGPSLPLQAVTHVPLHRPTSAFVPRLLLHSKQRSREAYAAASTHRGEGMITINRSSTTSSSTVSTTTATSAPPPYQNRSLWSKAASPASATSPLNAGPRRSATADSHVRRCVDRDAFSMSSAALSVMPSSWLRDNANVLLETSTDCAAEKNLRGLVASRRSSRSSTAPPPSRRAHHVPSLTRAAVSEHLEDALSVVSGSSAPLPPPSVPPPQSCALFQTPASTQASPLPSPSSSNSRSDTAPVLPLQEAHHRSRNRNGPRQRNLAQSGGVHSSCNATTYGHWVVETFAVWKHHASRRGVGRRWLRIEWPSPSPSTSAATRFRIALDKVHPSMLTRASVLLGHGTNSSGNSSTHTANPSCEVCIRQADTLEVWCGLRAYHSGMIHQSKVHLAECCLVIRCNAQLVTAVELESTEALEAVQRLLSNR</sequence>
<evidence type="ECO:0000313" key="3">
    <source>
        <dbReference type="EMBL" id="KAL0492449.1"/>
    </source>
</evidence>
<feature type="region of interest" description="Disordered" evidence="1">
    <location>
        <begin position="701"/>
        <end position="731"/>
    </location>
</feature>
<gene>
    <name evidence="3" type="ORF">Q4I31_008142</name>
</gene>
<feature type="compositionally biased region" description="Pro residues" evidence="1">
    <location>
        <begin position="929"/>
        <end position="939"/>
    </location>
</feature>
<feature type="region of interest" description="Disordered" evidence="1">
    <location>
        <begin position="290"/>
        <end position="400"/>
    </location>
</feature>
<accession>A0AAW2ZUL6</accession>
<dbReference type="PROSITE" id="PS51257">
    <property type="entry name" value="PROKAR_LIPOPROTEIN"/>
    <property type="match status" value="1"/>
</dbReference>
<keyword evidence="4" id="KW-1185">Reference proteome</keyword>
<protein>
    <recommendedName>
        <fullName evidence="2">PH-like domain-containing protein</fullName>
    </recommendedName>
</protein>
<name>A0AAW2ZUL6_9TRYP</name>
<feature type="domain" description="PH-like" evidence="2">
    <location>
        <begin position="1012"/>
        <end position="1149"/>
    </location>
</feature>
<dbReference type="InterPro" id="IPR057418">
    <property type="entry name" value="PH-like_kinetoplastida"/>
</dbReference>
<evidence type="ECO:0000259" key="2">
    <source>
        <dbReference type="Pfam" id="PF25402"/>
    </source>
</evidence>
<feature type="region of interest" description="Disordered" evidence="1">
    <location>
        <begin position="880"/>
        <end position="906"/>
    </location>
</feature>
<feature type="region of interest" description="Disordered" evidence="1">
    <location>
        <begin position="626"/>
        <end position="665"/>
    </location>
</feature>
<organism evidence="3 4">
    <name type="scientific">Leishmania lindenbergi</name>
    <dbReference type="NCBI Taxonomy" id="651832"/>
    <lineage>
        <taxon>Eukaryota</taxon>
        <taxon>Discoba</taxon>
        <taxon>Euglenozoa</taxon>
        <taxon>Kinetoplastea</taxon>
        <taxon>Metakinetoplastina</taxon>
        <taxon>Trypanosomatida</taxon>
        <taxon>Trypanosomatidae</taxon>
        <taxon>Leishmaniinae</taxon>
        <taxon>Leishmania</taxon>
    </lineage>
</organism>
<feature type="compositionally biased region" description="Polar residues" evidence="1">
    <location>
        <begin position="443"/>
        <end position="459"/>
    </location>
</feature>
<dbReference type="Pfam" id="PF25402">
    <property type="entry name" value="PH_28"/>
    <property type="match status" value="1"/>
</dbReference>
<dbReference type="EMBL" id="JBAMZK010000037">
    <property type="protein sequence ID" value="KAL0492449.1"/>
    <property type="molecule type" value="Genomic_DNA"/>
</dbReference>
<feature type="compositionally biased region" description="Low complexity" evidence="1">
    <location>
        <begin position="502"/>
        <end position="512"/>
    </location>
</feature>
<feature type="compositionally biased region" description="Low complexity" evidence="1">
    <location>
        <begin position="417"/>
        <end position="432"/>
    </location>
</feature>
<dbReference type="AlphaFoldDB" id="A0AAW2ZUL6"/>
<feature type="compositionally biased region" description="Basic and acidic residues" evidence="1">
    <location>
        <begin position="361"/>
        <end position="376"/>
    </location>
</feature>
<feature type="compositionally biased region" description="Low complexity" evidence="1">
    <location>
        <begin position="884"/>
        <end position="893"/>
    </location>
</feature>
<feature type="region of interest" description="Disordered" evidence="1">
    <location>
        <begin position="493"/>
        <end position="522"/>
    </location>
</feature>
<feature type="region of interest" description="Disordered" evidence="1">
    <location>
        <begin position="1"/>
        <end position="21"/>
    </location>
</feature>
<proteinExistence type="predicted"/>
<evidence type="ECO:0000256" key="1">
    <source>
        <dbReference type="SAM" id="MobiDB-lite"/>
    </source>
</evidence>
<feature type="region of interest" description="Disordered" evidence="1">
    <location>
        <begin position="417"/>
        <end position="468"/>
    </location>
</feature>
<comment type="caution">
    <text evidence="3">The sequence shown here is derived from an EMBL/GenBank/DDBJ whole genome shotgun (WGS) entry which is preliminary data.</text>
</comment>
<reference evidence="3 4" key="1">
    <citation type="submission" date="2024-02" db="EMBL/GenBank/DDBJ databases">
        <title>FIRST GENOME SEQUENCES OF Leishmania (Viannia) shawi, Leishmania (Viannia) lindenbergi AND Leishmania (Viannia) utingensis.</title>
        <authorList>
            <person name="Resadore F."/>
            <person name="Custodio M.G.F."/>
            <person name="Boite M.C."/>
            <person name="Cupolillo E."/>
            <person name="Ferreira G.E.M."/>
        </authorList>
    </citation>
    <scope>NUCLEOTIDE SEQUENCE [LARGE SCALE GENOMIC DNA]</scope>
    <source>
        <strain evidence="3 4">MHOM/BR/1966/M15733</strain>
    </source>
</reference>